<protein>
    <submittedName>
        <fullName evidence="2">Uncharacterized protein</fullName>
    </submittedName>
</protein>
<gene>
    <name evidence="2" type="ORF">OKW52_13790</name>
</gene>
<evidence type="ECO:0000256" key="1">
    <source>
        <dbReference type="SAM" id="MobiDB-lite"/>
    </source>
</evidence>
<reference evidence="2 3" key="1">
    <citation type="submission" date="2022-10" db="EMBL/GenBank/DDBJ databases">
        <title>Pararhodobacter sp. nov., isolated from marine algae.</title>
        <authorList>
            <person name="Choi B.J."/>
            <person name="Kim J.M."/>
            <person name="Lee J.K."/>
            <person name="Choi D.G."/>
            <person name="Jeon C.O."/>
        </authorList>
    </citation>
    <scope>NUCLEOTIDE SEQUENCE [LARGE SCALE GENOMIC DNA]</scope>
    <source>
        <strain evidence="2 3">ZQ420</strain>
    </source>
</reference>
<dbReference type="Proteomes" id="UP001208938">
    <property type="component" value="Unassembled WGS sequence"/>
</dbReference>
<name>A0ABT3H0J2_9RHOB</name>
<evidence type="ECO:0000313" key="3">
    <source>
        <dbReference type="Proteomes" id="UP001208938"/>
    </source>
</evidence>
<feature type="region of interest" description="Disordered" evidence="1">
    <location>
        <begin position="19"/>
        <end position="40"/>
    </location>
</feature>
<dbReference type="RefSeq" id="WP_264506228.1">
    <property type="nucleotide sequence ID" value="NZ_JAPDFL010000001.1"/>
</dbReference>
<organism evidence="2 3">
    <name type="scientific">Pararhodobacter zhoushanensis</name>
    <dbReference type="NCBI Taxonomy" id="2479545"/>
    <lineage>
        <taxon>Bacteria</taxon>
        <taxon>Pseudomonadati</taxon>
        <taxon>Pseudomonadota</taxon>
        <taxon>Alphaproteobacteria</taxon>
        <taxon>Rhodobacterales</taxon>
        <taxon>Paracoccaceae</taxon>
        <taxon>Pararhodobacter</taxon>
    </lineage>
</organism>
<sequence length="40" mass="4598">MRDKLLRELIPPVAFEDSVHPEPEQTQLAGLPGFLHMQTR</sequence>
<comment type="caution">
    <text evidence="2">The sequence shown here is derived from an EMBL/GenBank/DDBJ whole genome shotgun (WGS) entry which is preliminary data.</text>
</comment>
<proteinExistence type="predicted"/>
<evidence type="ECO:0000313" key="2">
    <source>
        <dbReference type="EMBL" id="MCW1933302.1"/>
    </source>
</evidence>
<accession>A0ABT3H0J2</accession>
<dbReference type="EMBL" id="JAPDFL010000001">
    <property type="protein sequence ID" value="MCW1933302.1"/>
    <property type="molecule type" value="Genomic_DNA"/>
</dbReference>
<keyword evidence="3" id="KW-1185">Reference proteome</keyword>